<protein>
    <submittedName>
        <fullName evidence="1">Uncharacterized protein</fullName>
    </submittedName>
</protein>
<accession>A0A521D438</accession>
<dbReference type="Proteomes" id="UP000317593">
    <property type="component" value="Unassembled WGS sequence"/>
</dbReference>
<evidence type="ECO:0000313" key="1">
    <source>
        <dbReference type="EMBL" id="SMO66429.1"/>
    </source>
</evidence>
<name>A0A521D438_9BACT</name>
<proteinExistence type="predicted"/>
<organism evidence="1 2">
    <name type="scientific">Fodinibius sediminis</name>
    <dbReference type="NCBI Taxonomy" id="1214077"/>
    <lineage>
        <taxon>Bacteria</taxon>
        <taxon>Pseudomonadati</taxon>
        <taxon>Balneolota</taxon>
        <taxon>Balneolia</taxon>
        <taxon>Balneolales</taxon>
        <taxon>Balneolaceae</taxon>
        <taxon>Fodinibius</taxon>
    </lineage>
</organism>
<dbReference type="AlphaFoldDB" id="A0A521D438"/>
<dbReference type="EMBL" id="FXTH01000008">
    <property type="protein sequence ID" value="SMO66429.1"/>
    <property type="molecule type" value="Genomic_DNA"/>
</dbReference>
<evidence type="ECO:0000313" key="2">
    <source>
        <dbReference type="Proteomes" id="UP000317593"/>
    </source>
</evidence>
<sequence>MILHNPKDDCKAILFFLNRTSEFRSVGYTLSHICRTQ</sequence>
<reference evidence="1 2" key="1">
    <citation type="submission" date="2017-05" db="EMBL/GenBank/DDBJ databases">
        <authorList>
            <person name="Varghese N."/>
            <person name="Submissions S."/>
        </authorList>
    </citation>
    <scope>NUCLEOTIDE SEQUENCE [LARGE SCALE GENOMIC DNA]</scope>
    <source>
        <strain evidence="1 2">DSM 21194</strain>
    </source>
</reference>
<keyword evidence="2" id="KW-1185">Reference proteome</keyword>
<gene>
    <name evidence="1" type="ORF">SAMN06265218_108113</name>
</gene>